<name>A0A480FVK4_PIG</name>
<accession>A0A480FVK4</accession>
<evidence type="ECO:0000256" key="1">
    <source>
        <dbReference type="SAM" id="MobiDB-lite"/>
    </source>
</evidence>
<dbReference type="EMBL" id="DQIR01048648">
    <property type="protein sequence ID" value="HDA04124.1"/>
    <property type="molecule type" value="Transcribed_RNA"/>
</dbReference>
<dbReference type="AlphaFoldDB" id="A0A480FVK4"/>
<proteinExistence type="predicted"/>
<evidence type="ECO:0000313" key="2">
    <source>
        <dbReference type="EMBL" id="HDA04124.1"/>
    </source>
</evidence>
<feature type="region of interest" description="Disordered" evidence="1">
    <location>
        <begin position="52"/>
        <end position="84"/>
    </location>
</feature>
<organism evidence="2">
    <name type="scientific">Sus scrofa</name>
    <name type="common">Pig</name>
    <dbReference type="NCBI Taxonomy" id="9823"/>
    <lineage>
        <taxon>Eukaryota</taxon>
        <taxon>Metazoa</taxon>
        <taxon>Chordata</taxon>
        <taxon>Craniata</taxon>
        <taxon>Vertebrata</taxon>
        <taxon>Euteleostomi</taxon>
        <taxon>Mammalia</taxon>
        <taxon>Eutheria</taxon>
        <taxon>Laurasiatheria</taxon>
        <taxon>Artiodactyla</taxon>
        <taxon>Suina</taxon>
        <taxon>Suidae</taxon>
        <taxon>Sus</taxon>
    </lineage>
</organism>
<dbReference type="EMBL" id="DQIR01090258">
    <property type="protein sequence ID" value="HDA45734.1"/>
    <property type="molecule type" value="Transcribed_RNA"/>
</dbReference>
<evidence type="ECO:0000313" key="3">
    <source>
        <dbReference type="EMBL" id="HDA45734.1"/>
    </source>
</evidence>
<reference evidence="2" key="1">
    <citation type="journal article" date="2019" name="PeerJ">
        <title>Genes of the pig, Sus scrofa, reconstructed with EvidentialGene.</title>
        <authorList>
            <person name="Gilbert D.G."/>
        </authorList>
    </citation>
    <scope>NUCLEOTIDE SEQUENCE</scope>
</reference>
<protein>
    <submittedName>
        <fullName evidence="2">B9 domain-containing protein 1</fullName>
    </submittedName>
    <submittedName>
        <fullName evidence="3">Epsin-2 isoform X1</fullName>
    </submittedName>
</protein>
<sequence>MRLSWGKAHQADGAEPGLERTGSVACRAWCGRMACPWAVPGRQRGRGWRHFTLGEGQDPGNFTDGRVRRGGAGGPEQRKRVGRRHDLETARRWGVGAWGHWGRSRQILLTGGHWSSCVCVQRARLELGGGQGAWHGLRADGTLAGKLDPPTELSARSLGRWGPLLRGRLAATWHGQCDKCLALRRDTRVSGLSLRRCRGGSQLPGTAEGTREKATLYYTPPHSAAAQADR</sequence>